<dbReference type="EMBL" id="PXOF01000167">
    <property type="protein sequence ID" value="RGP61306.1"/>
    <property type="molecule type" value="Genomic_DNA"/>
</dbReference>
<keyword evidence="2" id="KW-1185">Reference proteome</keyword>
<protein>
    <recommendedName>
        <fullName evidence="3">F-box domain-containing protein</fullName>
    </recommendedName>
</protein>
<dbReference type="Proteomes" id="UP000266152">
    <property type="component" value="Unassembled WGS sequence"/>
</dbReference>
<gene>
    <name evidence="1" type="ORF">FSPOR_10052</name>
</gene>
<evidence type="ECO:0000313" key="1">
    <source>
        <dbReference type="EMBL" id="RGP61306.1"/>
    </source>
</evidence>
<comment type="caution">
    <text evidence="1">The sequence shown here is derived from an EMBL/GenBank/DDBJ whole genome shotgun (WGS) entry which is preliminary data.</text>
</comment>
<name>A0A395RMF2_FUSSP</name>
<reference evidence="1 2" key="1">
    <citation type="journal article" date="2018" name="PLoS Pathog.">
        <title>Evolution of structural diversity of trichothecenes, a family of toxins produced by plant pathogenic and entomopathogenic fungi.</title>
        <authorList>
            <person name="Proctor R.H."/>
            <person name="McCormick S.P."/>
            <person name="Kim H.S."/>
            <person name="Cardoza R.E."/>
            <person name="Stanley A.M."/>
            <person name="Lindo L."/>
            <person name="Kelly A."/>
            <person name="Brown D.W."/>
            <person name="Lee T."/>
            <person name="Vaughan M.M."/>
            <person name="Alexander N.J."/>
            <person name="Busman M."/>
            <person name="Gutierrez S."/>
        </authorList>
    </citation>
    <scope>NUCLEOTIDE SEQUENCE [LARGE SCALE GENOMIC DNA]</scope>
    <source>
        <strain evidence="1 2">NRRL 3299</strain>
    </source>
</reference>
<proteinExistence type="predicted"/>
<dbReference type="STRING" id="5514.A0A395RMF2"/>
<evidence type="ECO:0000313" key="2">
    <source>
        <dbReference type="Proteomes" id="UP000266152"/>
    </source>
</evidence>
<organism evidence="1 2">
    <name type="scientific">Fusarium sporotrichioides</name>
    <dbReference type="NCBI Taxonomy" id="5514"/>
    <lineage>
        <taxon>Eukaryota</taxon>
        <taxon>Fungi</taxon>
        <taxon>Dikarya</taxon>
        <taxon>Ascomycota</taxon>
        <taxon>Pezizomycotina</taxon>
        <taxon>Sordariomycetes</taxon>
        <taxon>Hypocreomycetidae</taxon>
        <taxon>Hypocreales</taxon>
        <taxon>Nectriaceae</taxon>
        <taxon>Fusarium</taxon>
    </lineage>
</organism>
<dbReference type="AlphaFoldDB" id="A0A395RMF2"/>
<evidence type="ECO:0008006" key="3">
    <source>
        <dbReference type="Google" id="ProtNLM"/>
    </source>
</evidence>
<accession>A0A395RMF2</accession>
<sequence>MTGFPHNTSGLLKLSNEILLAIFELCRSTEQKQKRPSISNLRLTCRRFGSLCNDYPIRRCASLDFSRPESVELFQQVLRNPEITEGVHEINLRLHFYHPWIAASLDNFISAIRSEWEQRVHIMDESIGNSSTGYITFEELIHQFVHDTKKNHNEPVYSTKCSNGCIFQKATCPEIIFYRAYNIYREKHNSQMLWYGNGAFAIKVAGILKNLPNLRHIMLHDGVLENNYDLGRKFDPVGKQDTSAQADILIQVFSRPMLWEEARWIQPNEYVWPGVPIRLLIEIPVALGAVDSFVFDHLSIHVSAAPDYMAMQLSKDDEEKLSEAIKNFDLMQFNFQPRCRSGCGPWITDRGENITIRTASEMDVVNQYLGSFFHAGCIMHADINLGEFWYSLGLESVLAAPTSIGIGFTWPLDSSFSSIHLTEISVTTRELGAMTEVLGRESQLSLFLVHIRTGLWREALQRLRQGLHNPQSVRIMHPLGGEIPNLTDNQIVSVFNVEHIEGFTKAESYVMGILSEDAFNGI</sequence>